<dbReference type="GO" id="GO:0005737">
    <property type="term" value="C:cytoplasm"/>
    <property type="evidence" value="ECO:0007669"/>
    <property type="project" value="UniProtKB-SubCell"/>
</dbReference>
<dbReference type="OrthoDB" id="9803420at2"/>
<keyword evidence="13 14" id="KW-0464">Manganese</keyword>
<dbReference type="AlphaFoldDB" id="D7A4Q2"/>
<dbReference type="EC" id="3.1.26.4" evidence="6 14"/>
<dbReference type="HOGENOM" id="CLU_036532_3_2_5"/>
<dbReference type="InterPro" id="IPR024567">
    <property type="entry name" value="RNase_HII/HIII_dom"/>
</dbReference>
<feature type="binding site" evidence="14 15">
    <location>
        <position position="29"/>
    </location>
    <ligand>
        <name>a divalent metal cation</name>
        <dbReference type="ChEBI" id="CHEBI:60240"/>
    </ligand>
</feature>
<dbReference type="EMBL" id="CP002026">
    <property type="protein sequence ID" value="ADH87950.1"/>
    <property type="molecule type" value="Genomic_DNA"/>
</dbReference>
<dbReference type="GO" id="GO:0032299">
    <property type="term" value="C:ribonuclease H2 complex"/>
    <property type="evidence" value="ECO:0007669"/>
    <property type="project" value="TreeGrafter"/>
</dbReference>
<dbReference type="NCBIfam" id="NF000595">
    <property type="entry name" value="PRK00015.1-3"/>
    <property type="match status" value="1"/>
</dbReference>
<dbReference type="Gene3D" id="3.30.420.10">
    <property type="entry name" value="Ribonuclease H-like superfamily/Ribonuclease H"/>
    <property type="match status" value="1"/>
</dbReference>
<evidence type="ECO:0000256" key="10">
    <source>
        <dbReference type="ARBA" id="ARBA00022723"/>
    </source>
</evidence>
<comment type="subcellular location">
    <subcellularLocation>
        <location evidence="4 14">Cytoplasm</location>
    </subcellularLocation>
</comment>
<evidence type="ECO:0000256" key="9">
    <source>
        <dbReference type="ARBA" id="ARBA00022722"/>
    </source>
</evidence>
<dbReference type="RefSeq" id="WP_013165455.1">
    <property type="nucleotide sequence ID" value="NC_014217.1"/>
</dbReference>
<evidence type="ECO:0000313" key="18">
    <source>
        <dbReference type="EMBL" id="ADH87950.1"/>
    </source>
</evidence>
<dbReference type="CDD" id="cd07182">
    <property type="entry name" value="RNase_HII_bacteria_HII_like"/>
    <property type="match status" value="1"/>
</dbReference>
<name>D7A4Q2_ANCN5</name>
<dbReference type="Proteomes" id="UP000006633">
    <property type="component" value="Chromosome"/>
</dbReference>
<evidence type="ECO:0000256" key="2">
    <source>
        <dbReference type="ARBA" id="ARBA00001946"/>
    </source>
</evidence>
<organism evidence="18 19">
    <name type="scientific">Ancylobacter novellus (strain ATCC 8093 / DSM 506 / JCM 20403 / CCM 1077 / IAM 12100 / NBRC 12443 / NCIMB 10456)</name>
    <name type="common">Starkeya novella</name>
    <dbReference type="NCBI Taxonomy" id="639283"/>
    <lineage>
        <taxon>Bacteria</taxon>
        <taxon>Pseudomonadati</taxon>
        <taxon>Pseudomonadota</taxon>
        <taxon>Alphaproteobacteria</taxon>
        <taxon>Hyphomicrobiales</taxon>
        <taxon>Xanthobacteraceae</taxon>
        <taxon>Ancylobacter</taxon>
    </lineage>
</organism>
<evidence type="ECO:0000256" key="13">
    <source>
        <dbReference type="ARBA" id="ARBA00023211"/>
    </source>
</evidence>
<proteinExistence type="inferred from homology"/>
<evidence type="ECO:0000256" key="11">
    <source>
        <dbReference type="ARBA" id="ARBA00022759"/>
    </source>
</evidence>
<evidence type="ECO:0000256" key="4">
    <source>
        <dbReference type="ARBA" id="ARBA00004496"/>
    </source>
</evidence>
<evidence type="ECO:0000256" key="8">
    <source>
        <dbReference type="ARBA" id="ARBA00022490"/>
    </source>
</evidence>
<feature type="binding site" evidence="14 15">
    <location>
        <position position="119"/>
    </location>
    <ligand>
        <name>a divalent metal cation</name>
        <dbReference type="ChEBI" id="CHEBI:60240"/>
    </ligand>
</feature>
<keyword evidence="10 14" id="KW-0479">Metal-binding</keyword>
<comment type="catalytic activity">
    <reaction evidence="1 14 15 16">
        <text>Endonucleolytic cleavage to 5'-phosphomonoester.</text>
        <dbReference type="EC" id="3.1.26.4"/>
    </reaction>
</comment>
<evidence type="ECO:0000256" key="14">
    <source>
        <dbReference type="HAMAP-Rule" id="MF_00052"/>
    </source>
</evidence>
<feature type="binding site" evidence="14 15">
    <location>
        <position position="28"/>
    </location>
    <ligand>
        <name>a divalent metal cation</name>
        <dbReference type="ChEBI" id="CHEBI:60240"/>
    </ligand>
</feature>
<evidence type="ECO:0000256" key="6">
    <source>
        <dbReference type="ARBA" id="ARBA00012180"/>
    </source>
</evidence>
<dbReference type="GO" id="GO:0043137">
    <property type="term" value="P:DNA replication, removal of RNA primer"/>
    <property type="evidence" value="ECO:0007669"/>
    <property type="project" value="TreeGrafter"/>
</dbReference>
<keyword evidence="19" id="KW-1185">Reference proteome</keyword>
<comment type="cofactor">
    <cofactor evidence="2">
        <name>Mg(2+)</name>
        <dbReference type="ChEBI" id="CHEBI:18420"/>
    </cofactor>
</comment>
<feature type="domain" description="RNase H type-2" evidence="17">
    <location>
        <begin position="22"/>
        <end position="210"/>
    </location>
</feature>
<dbReference type="InterPro" id="IPR022898">
    <property type="entry name" value="RNase_HII"/>
</dbReference>
<dbReference type="GO" id="GO:0030145">
    <property type="term" value="F:manganese ion binding"/>
    <property type="evidence" value="ECO:0007669"/>
    <property type="project" value="UniProtKB-UniRule"/>
</dbReference>
<dbReference type="Pfam" id="PF01351">
    <property type="entry name" value="RNase_HII"/>
    <property type="match status" value="1"/>
</dbReference>
<dbReference type="eggNOG" id="COG0164">
    <property type="taxonomic scope" value="Bacteria"/>
</dbReference>
<comment type="similarity">
    <text evidence="5 14 16">Belongs to the RNase HII family.</text>
</comment>
<dbReference type="GO" id="GO:0006298">
    <property type="term" value="P:mismatch repair"/>
    <property type="evidence" value="ECO:0007669"/>
    <property type="project" value="TreeGrafter"/>
</dbReference>
<gene>
    <name evidence="14" type="primary">rnhB</name>
    <name evidence="18" type="ordered locus">Snov_0617</name>
</gene>
<dbReference type="InterPro" id="IPR001352">
    <property type="entry name" value="RNase_HII/HIII"/>
</dbReference>
<accession>D7A4Q2</accession>
<evidence type="ECO:0000256" key="5">
    <source>
        <dbReference type="ARBA" id="ARBA00007383"/>
    </source>
</evidence>
<dbReference type="SUPFAM" id="SSF53098">
    <property type="entry name" value="Ribonuclease H-like"/>
    <property type="match status" value="1"/>
</dbReference>
<reference evidence="18 19" key="1">
    <citation type="journal article" date="2012" name="Stand. Genomic Sci.">
        <title>Complete genome sequence of the facultatively chemolithoautotrophic and methylotrophic alpha Proteobacterium Starkeya novella type strain (ATCC 8093(T)).</title>
        <authorList>
            <person name="Kappler U."/>
            <person name="Davenport K."/>
            <person name="Beatson S."/>
            <person name="Lucas S."/>
            <person name="Lapidus A."/>
            <person name="Copeland A."/>
            <person name="Berry K.W."/>
            <person name="Glavina Del Rio T."/>
            <person name="Hammon N."/>
            <person name="Dalin E."/>
            <person name="Tice H."/>
            <person name="Pitluck S."/>
            <person name="Richardson P."/>
            <person name="Bruce D."/>
            <person name="Goodwin L.A."/>
            <person name="Han C."/>
            <person name="Tapia R."/>
            <person name="Detter J.C."/>
            <person name="Chang Y.J."/>
            <person name="Jeffries C.D."/>
            <person name="Land M."/>
            <person name="Hauser L."/>
            <person name="Kyrpides N.C."/>
            <person name="Goker M."/>
            <person name="Ivanova N."/>
            <person name="Klenk H.P."/>
            <person name="Woyke T."/>
        </authorList>
    </citation>
    <scope>NUCLEOTIDE SEQUENCE [LARGE SCALE GENOMIC DNA]</scope>
    <source>
        <strain evidence="19">ATCC 8093 / DSM 506 / JCM 20403 / CCM 1077 / IAM 12100 / NBRC 12443 / NCIMB 10456</strain>
    </source>
</reference>
<dbReference type="InterPro" id="IPR036397">
    <property type="entry name" value="RNaseH_sf"/>
</dbReference>
<comment type="cofactor">
    <cofactor evidence="14 15">
        <name>Mn(2+)</name>
        <dbReference type="ChEBI" id="CHEBI:29035"/>
    </cofactor>
    <cofactor evidence="14 15">
        <name>Mg(2+)</name>
        <dbReference type="ChEBI" id="CHEBI:18420"/>
    </cofactor>
    <text evidence="14 15">Manganese or magnesium. Binds 1 divalent metal ion per monomer in the absence of substrate. May bind a second metal ion after substrate binding.</text>
</comment>
<dbReference type="PROSITE" id="PS51975">
    <property type="entry name" value="RNASE_H_2"/>
    <property type="match status" value="1"/>
</dbReference>
<evidence type="ECO:0000256" key="12">
    <source>
        <dbReference type="ARBA" id="ARBA00022801"/>
    </source>
</evidence>
<sequence>MAAERQKPDFSTERAAWKAGDVPVAGVDEVGRGPLAGPVVACAVVLDPKRVPKGLDDSKKLTAVQREALFEVICATAEVSLAFAPPARIDGHNIRQATLWAQAKAVAGLPCTPRLVLVDGNDPPPIGCAVRAIIGGDGLVASIAAASIVAKVTRDRLMASLGLAHPGYGFERHMGYSTPEHQQALAALGACRHHRTSFAPVRERLAQGVLALEVPAPEAAE</sequence>
<evidence type="ECO:0000256" key="3">
    <source>
        <dbReference type="ARBA" id="ARBA00004065"/>
    </source>
</evidence>
<comment type="function">
    <text evidence="3 14 16">Endonuclease that specifically degrades the RNA of RNA-DNA hybrids.</text>
</comment>
<evidence type="ECO:0000256" key="1">
    <source>
        <dbReference type="ARBA" id="ARBA00000077"/>
    </source>
</evidence>
<keyword evidence="12 14" id="KW-0378">Hydrolase</keyword>
<dbReference type="HAMAP" id="MF_00052_B">
    <property type="entry name" value="RNase_HII_B"/>
    <property type="match status" value="1"/>
</dbReference>
<evidence type="ECO:0000256" key="15">
    <source>
        <dbReference type="PROSITE-ProRule" id="PRU01319"/>
    </source>
</evidence>
<dbReference type="GO" id="GO:0003723">
    <property type="term" value="F:RNA binding"/>
    <property type="evidence" value="ECO:0007669"/>
    <property type="project" value="UniProtKB-UniRule"/>
</dbReference>
<evidence type="ECO:0000256" key="7">
    <source>
        <dbReference type="ARBA" id="ARBA00019179"/>
    </source>
</evidence>
<keyword evidence="9 14" id="KW-0540">Nuclease</keyword>
<dbReference type="STRING" id="639283.Snov_0617"/>
<dbReference type="InterPro" id="IPR012337">
    <property type="entry name" value="RNaseH-like_sf"/>
</dbReference>
<keyword evidence="8 14" id="KW-0963">Cytoplasm</keyword>
<dbReference type="GO" id="GO:0004523">
    <property type="term" value="F:RNA-DNA hybrid ribonuclease activity"/>
    <property type="evidence" value="ECO:0007669"/>
    <property type="project" value="UniProtKB-UniRule"/>
</dbReference>
<evidence type="ECO:0000256" key="16">
    <source>
        <dbReference type="RuleBase" id="RU003515"/>
    </source>
</evidence>
<keyword evidence="11 14" id="KW-0255">Endonuclease</keyword>
<evidence type="ECO:0000313" key="19">
    <source>
        <dbReference type="Proteomes" id="UP000006633"/>
    </source>
</evidence>
<dbReference type="PANTHER" id="PTHR10954:SF18">
    <property type="entry name" value="RIBONUCLEASE HII"/>
    <property type="match status" value="1"/>
</dbReference>
<dbReference type="PANTHER" id="PTHR10954">
    <property type="entry name" value="RIBONUCLEASE H2 SUBUNIT A"/>
    <property type="match status" value="1"/>
</dbReference>
<dbReference type="KEGG" id="sno:Snov_0617"/>
<evidence type="ECO:0000259" key="17">
    <source>
        <dbReference type="PROSITE" id="PS51975"/>
    </source>
</evidence>
<protein>
    <recommendedName>
        <fullName evidence="7 14">Ribonuclease HII</fullName>
        <shortName evidence="14">RNase HII</shortName>
        <ecNumber evidence="6 14">3.1.26.4</ecNumber>
    </recommendedName>
</protein>